<dbReference type="Pfam" id="PF00254">
    <property type="entry name" value="FKBP_C"/>
    <property type="match status" value="1"/>
</dbReference>
<dbReference type="PROSITE" id="PS50059">
    <property type="entry name" value="FKBP_PPIASE"/>
    <property type="match status" value="1"/>
</dbReference>
<evidence type="ECO:0000256" key="5">
    <source>
        <dbReference type="PROSITE-ProRule" id="PRU00277"/>
    </source>
</evidence>
<protein>
    <recommendedName>
        <fullName evidence="6">Peptidyl-prolyl cis-trans isomerase</fullName>
        <ecNumber evidence="6">5.2.1.8</ecNumber>
    </recommendedName>
</protein>
<evidence type="ECO:0000256" key="6">
    <source>
        <dbReference type="RuleBase" id="RU003915"/>
    </source>
</evidence>
<proteinExistence type="inferred from homology"/>
<dbReference type="SUPFAM" id="SSF54534">
    <property type="entry name" value="FKBP-like"/>
    <property type="match status" value="1"/>
</dbReference>
<evidence type="ECO:0000256" key="1">
    <source>
        <dbReference type="ARBA" id="ARBA00000971"/>
    </source>
</evidence>
<dbReference type="GO" id="GO:0003755">
    <property type="term" value="F:peptidyl-prolyl cis-trans isomerase activity"/>
    <property type="evidence" value="ECO:0007669"/>
    <property type="project" value="UniProtKB-UniRule"/>
</dbReference>
<dbReference type="InterPro" id="IPR001179">
    <property type="entry name" value="PPIase_FKBP_dom"/>
</dbReference>
<accession>A0A1I0CCJ1</accession>
<dbReference type="InterPro" id="IPR046357">
    <property type="entry name" value="PPIase_dom_sf"/>
</dbReference>
<feature type="coiled-coil region" evidence="7">
    <location>
        <begin position="85"/>
        <end position="112"/>
    </location>
</feature>
<dbReference type="InterPro" id="IPR036944">
    <property type="entry name" value="PPIase_FKBP_N_sf"/>
</dbReference>
<dbReference type="EMBL" id="FOHK01000005">
    <property type="protein sequence ID" value="SET17074.1"/>
    <property type="molecule type" value="Genomic_DNA"/>
</dbReference>
<keyword evidence="4 5" id="KW-0413">Isomerase</keyword>
<comment type="catalytic activity">
    <reaction evidence="1 5 6">
        <text>[protein]-peptidylproline (omega=180) = [protein]-peptidylproline (omega=0)</text>
        <dbReference type="Rhea" id="RHEA:16237"/>
        <dbReference type="Rhea" id="RHEA-COMP:10747"/>
        <dbReference type="Rhea" id="RHEA-COMP:10748"/>
        <dbReference type="ChEBI" id="CHEBI:83833"/>
        <dbReference type="ChEBI" id="CHEBI:83834"/>
        <dbReference type="EC" id="5.2.1.8"/>
    </reaction>
</comment>
<gene>
    <name evidence="9" type="ORF">SAMN05660429_01144</name>
</gene>
<keyword evidence="7" id="KW-0175">Coiled coil</keyword>
<dbReference type="GO" id="GO:0006457">
    <property type="term" value="P:protein folding"/>
    <property type="evidence" value="ECO:0007669"/>
    <property type="project" value="InterPro"/>
</dbReference>
<evidence type="ECO:0000256" key="2">
    <source>
        <dbReference type="ARBA" id="ARBA00006577"/>
    </source>
</evidence>
<dbReference type="STRING" id="349064.SAMN05660429_01144"/>
<organism evidence="9 10">
    <name type="scientific">Thalassotalea agarivorans</name>
    <name type="common">Thalassomonas agarivorans</name>
    <dbReference type="NCBI Taxonomy" id="349064"/>
    <lineage>
        <taxon>Bacteria</taxon>
        <taxon>Pseudomonadati</taxon>
        <taxon>Pseudomonadota</taxon>
        <taxon>Gammaproteobacteria</taxon>
        <taxon>Alteromonadales</taxon>
        <taxon>Colwelliaceae</taxon>
        <taxon>Thalassotalea</taxon>
    </lineage>
</organism>
<evidence type="ECO:0000256" key="3">
    <source>
        <dbReference type="ARBA" id="ARBA00023110"/>
    </source>
</evidence>
<dbReference type="Gene3D" id="3.10.50.40">
    <property type="match status" value="1"/>
</dbReference>
<name>A0A1I0CCJ1_THASX</name>
<keyword evidence="10" id="KW-1185">Reference proteome</keyword>
<dbReference type="FunFam" id="3.10.50.40:FF:000006">
    <property type="entry name" value="Peptidyl-prolyl cis-trans isomerase"/>
    <property type="match status" value="1"/>
</dbReference>
<dbReference type="Proteomes" id="UP000199308">
    <property type="component" value="Unassembled WGS sequence"/>
</dbReference>
<sequence length="253" mass="27652">MKLFKPAMVAVALTGLMACQDAAEEPKAVELKTEKEKQAYGLGASLGIYLKKNLQGQEDLGLHLDRELIIRGLSDSVNDKSVLTKEEIDEVVMSVQQEMQQVQQEKIAAEAIANIEAGEKFIEEFLAANPDAQKTESGIAYKVEQAAEGDKPLATDSVVVHYTGKFLDGEVFDSSVERGQPATFPLNRVIAGWTEGLQLMSVGEKYTFVIPGELAYGERGNPPRIPGNATLIFEVELLEIVQPAEEKEAETLK</sequence>
<dbReference type="InterPro" id="IPR000774">
    <property type="entry name" value="PPIase_FKBP_N"/>
</dbReference>
<evidence type="ECO:0000259" key="8">
    <source>
        <dbReference type="PROSITE" id="PS50059"/>
    </source>
</evidence>
<evidence type="ECO:0000256" key="4">
    <source>
        <dbReference type="ARBA" id="ARBA00023235"/>
    </source>
</evidence>
<dbReference type="NCBIfam" id="NF008150">
    <property type="entry name" value="PRK10902.1"/>
    <property type="match status" value="1"/>
</dbReference>
<evidence type="ECO:0000313" key="9">
    <source>
        <dbReference type="EMBL" id="SET17074.1"/>
    </source>
</evidence>
<dbReference type="AlphaFoldDB" id="A0A1I0CCJ1"/>
<keyword evidence="3 5" id="KW-0697">Rotamase</keyword>
<evidence type="ECO:0000256" key="7">
    <source>
        <dbReference type="SAM" id="Coils"/>
    </source>
</evidence>
<dbReference type="PROSITE" id="PS51257">
    <property type="entry name" value="PROKAR_LIPOPROTEIN"/>
    <property type="match status" value="1"/>
</dbReference>
<dbReference type="OrthoDB" id="9814548at2"/>
<dbReference type="Pfam" id="PF01346">
    <property type="entry name" value="FKBP_N"/>
    <property type="match status" value="1"/>
</dbReference>
<evidence type="ECO:0000313" key="10">
    <source>
        <dbReference type="Proteomes" id="UP000199308"/>
    </source>
</evidence>
<comment type="similarity">
    <text evidence="2 6">Belongs to the FKBP-type PPIase family.</text>
</comment>
<dbReference type="PANTHER" id="PTHR45779:SF7">
    <property type="entry name" value="PEPTIDYLPROLYL ISOMERASE"/>
    <property type="match status" value="1"/>
</dbReference>
<feature type="domain" description="PPIase FKBP-type" evidence="8">
    <location>
        <begin position="155"/>
        <end position="241"/>
    </location>
</feature>
<dbReference type="InterPro" id="IPR044609">
    <property type="entry name" value="FKBP2/11"/>
</dbReference>
<dbReference type="Gene3D" id="1.10.287.460">
    <property type="entry name" value="Peptidyl-prolyl cis-trans isomerase, FKBP-type, N-terminal domain"/>
    <property type="match status" value="1"/>
</dbReference>
<dbReference type="RefSeq" id="WP_093328408.1">
    <property type="nucleotide sequence ID" value="NZ_AP027363.1"/>
</dbReference>
<dbReference type="PANTHER" id="PTHR45779">
    <property type="entry name" value="PEPTIDYLPROLYL ISOMERASE"/>
    <property type="match status" value="1"/>
</dbReference>
<reference evidence="9 10" key="1">
    <citation type="submission" date="2016-10" db="EMBL/GenBank/DDBJ databases">
        <authorList>
            <person name="de Groot N.N."/>
        </authorList>
    </citation>
    <scope>NUCLEOTIDE SEQUENCE [LARGE SCALE GENOMIC DNA]</scope>
    <source>
        <strain evidence="9 10">DSM 19706</strain>
    </source>
</reference>
<dbReference type="EC" id="5.2.1.8" evidence="6"/>